<dbReference type="GeneID" id="104242895"/>
<dbReference type="CDD" id="cd06222">
    <property type="entry name" value="RNase_H_like"/>
    <property type="match status" value="1"/>
</dbReference>
<dbReference type="PANTHER" id="PTHR47723">
    <property type="entry name" value="OS05G0353850 PROTEIN"/>
    <property type="match status" value="1"/>
</dbReference>
<dbReference type="InterPro" id="IPR053151">
    <property type="entry name" value="RNase_H-like"/>
</dbReference>
<gene>
    <name evidence="3" type="primary">LOC104242895</name>
</gene>
<dbReference type="InterPro" id="IPR044730">
    <property type="entry name" value="RNase_H-like_dom_plant"/>
</dbReference>
<evidence type="ECO:0000259" key="1">
    <source>
        <dbReference type="Pfam" id="PF13456"/>
    </source>
</evidence>
<organism evidence="2 3">
    <name type="scientific">Nicotiana sylvestris</name>
    <name type="common">Wood tobacco</name>
    <name type="synonym">South American tobacco</name>
    <dbReference type="NCBI Taxonomy" id="4096"/>
    <lineage>
        <taxon>Eukaryota</taxon>
        <taxon>Viridiplantae</taxon>
        <taxon>Streptophyta</taxon>
        <taxon>Embryophyta</taxon>
        <taxon>Tracheophyta</taxon>
        <taxon>Spermatophyta</taxon>
        <taxon>Magnoliopsida</taxon>
        <taxon>eudicotyledons</taxon>
        <taxon>Gunneridae</taxon>
        <taxon>Pentapetalae</taxon>
        <taxon>asterids</taxon>
        <taxon>lamiids</taxon>
        <taxon>Solanales</taxon>
        <taxon>Solanaceae</taxon>
        <taxon>Nicotianoideae</taxon>
        <taxon>Nicotianeae</taxon>
        <taxon>Nicotiana</taxon>
    </lineage>
</organism>
<dbReference type="SUPFAM" id="SSF53098">
    <property type="entry name" value="Ribonuclease H-like"/>
    <property type="match status" value="1"/>
</dbReference>
<proteinExistence type="predicted"/>
<dbReference type="KEGG" id="nsy:104242895"/>
<dbReference type="Gene3D" id="3.30.420.10">
    <property type="entry name" value="Ribonuclease H-like superfamily/Ribonuclease H"/>
    <property type="match status" value="1"/>
</dbReference>
<dbReference type="InterPro" id="IPR002156">
    <property type="entry name" value="RNaseH_domain"/>
</dbReference>
<dbReference type="AlphaFoldDB" id="A0A1U7Y2X4"/>
<keyword evidence="2" id="KW-1185">Reference proteome</keyword>
<dbReference type="OrthoDB" id="1436468at2759"/>
<dbReference type="Pfam" id="PF13456">
    <property type="entry name" value="RVT_3"/>
    <property type="match status" value="1"/>
</dbReference>
<reference evidence="2" key="1">
    <citation type="journal article" date="2013" name="Genome Biol.">
        <title>Reference genomes and transcriptomes of Nicotiana sylvestris and Nicotiana tomentosiformis.</title>
        <authorList>
            <person name="Sierro N."/>
            <person name="Battey J.N."/>
            <person name="Ouadi S."/>
            <person name="Bovet L."/>
            <person name="Goepfert S."/>
            <person name="Bakaher N."/>
            <person name="Peitsch M.C."/>
            <person name="Ivanov N.V."/>
        </authorList>
    </citation>
    <scope>NUCLEOTIDE SEQUENCE [LARGE SCALE GENOMIC DNA]</scope>
</reference>
<dbReference type="eggNOG" id="KOG1075">
    <property type="taxonomic scope" value="Eukaryota"/>
</dbReference>
<protein>
    <submittedName>
        <fullName evidence="3">Ribonuclease H protein At1g65750</fullName>
    </submittedName>
</protein>
<dbReference type="GO" id="GO:0004523">
    <property type="term" value="F:RNA-DNA hybrid ribonuclease activity"/>
    <property type="evidence" value="ECO:0007669"/>
    <property type="project" value="InterPro"/>
</dbReference>
<reference evidence="3" key="2">
    <citation type="submission" date="2025-08" db="UniProtKB">
        <authorList>
            <consortium name="RefSeq"/>
        </authorList>
    </citation>
    <scope>IDENTIFICATION</scope>
    <source>
        <tissue evidence="3">Leaf</tissue>
    </source>
</reference>
<feature type="domain" description="RNase H type-1" evidence="1">
    <location>
        <begin position="23"/>
        <end position="139"/>
    </location>
</feature>
<dbReference type="PANTHER" id="PTHR47723:SF23">
    <property type="entry name" value="REVERSE TRANSCRIPTASE-LIKE PROTEIN"/>
    <property type="match status" value="1"/>
</dbReference>
<dbReference type="Proteomes" id="UP000189701">
    <property type="component" value="Unplaced"/>
</dbReference>
<dbReference type="GO" id="GO:0003676">
    <property type="term" value="F:nucleic acid binding"/>
    <property type="evidence" value="ECO:0007669"/>
    <property type="project" value="InterPro"/>
</dbReference>
<sequence length="169" mass="19287">MTSPKIHINIKWHRPPKGWFKLNIDASFNKSLQNCGLGGVIRNANGHWIVGFANSAHARGSLHAKIKPLLAGLKTAHTWGMFPLQIETDLMEVILSIQKGNNFYAKLVNKYRLLMHQQKEVIIQHELRQGNKVAHQMEKKANVDLRKEKVFVEPPDDVKNLVESDLLEQ</sequence>
<accession>A0A1U7Y2X4</accession>
<name>A0A1U7Y2X4_NICSY</name>
<dbReference type="InterPro" id="IPR012337">
    <property type="entry name" value="RNaseH-like_sf"/>
</dbReference>
<evidence type="ECO:0000313" key="2">
    <source>
        <dbReference type="Proteomes" id="UP000189701"/>
    </source>
</evidence>
<dbReference type="RefSeq" id="XP_009796311.1">
    <property type="nucleotide sequence ID" value="XM_009798009.1"/>
</dbReference>
<evidence type="ECO:0000313" key="3">
    <source>
        <dbReference type="RefSeq" id="XP_009796311.1"/>
    </source>
</evidence>
<dbReference type="InterPro" id="IPR036397">
    <property type="entry name" value="RNaseH_sf"/>
</dbReference>